<proteinExistence type="inferred from homology"/>
<name>A0A9Q1K8A9_9CARY</name>
<dbReference type="AlphaFoldDB" id="A0A9Q1K8A9"/>
<evidence type="ECO:0000256" key="3">
    <source>
        <dbReference type="ARBA" id="ARBA00022679"/>
    </source>
</evidence>
<dbReference type="Proteomes" id="UP001153076">
    <property type="component" value="Unassembled WGS sequence"/>
</dbReference>
<dbReference type="PANTHER" id="PTHR12176">
    <property type="entry name" value="SAM-DEPENDENT METHYLTRANSFERASE SUPERFAMILY PROTEIN"/>
    <property type="match status" value="1"/>
</dbReference>
<keyword evidence="2" id="KW-0489">Methyltransferase</keyword>
<comment type="similarity">
    <text evidence="1">Belongs to the methyltransferase superfamily.</text>
</comment>
<dbReference type="InterPro" id="IPR051419">
    <property type="entry name" value="Lys/N-term_MeTrsfase_sf"/>
</dbReference>
<dbReference type="SUPFAM" id="SSF53335">
    <property type="entry name" value="S-adenosyl-L-methionine-dependent methyltransferases"/>
    <property type="match status" value="1"/>
</dbReference>
<reference evidence="4" key="1">
    <citation type="submission" date="2022-04" db="EMBL/GenBank/DDBJ databases">
        <title>Carnegiea gigantea Genome sequencing and assembly v2.</title>
        <authorList>
            <person name="Copetti D."/>
            <person name="Sanderson M.J."/>
            <person name="Burquez A."/>
            <person name="Wojciechowski M.F."/>
        </authorList>
    </citation>
    <scope>NUCLEOTIDE SEQUENCE</scope>
    <source>
        <strain evidence="4">SGP5-SGP5p</strain>
        <tissue evidence="4">Aerial part</tissue>
    </source>
</reference>
<keyword evidence="3" id="KW-0808">Transferase</keyword>
<dbReference type="GO" id="GO:0032259">
    <property type="term" value="P:methylation"/>
    <property type="evidence" value="ECO:0007669"/>
    <property type="project" value="UniProtKB-KW"/>
</dbReference>
<protein>
    <submittedName>
        <fullName evidence="4">Uncharacterized protein</fullName>
    </submittedName>
</protein>
<gene>
    <name evidence="4" type="ORF">Cgig2_011582</name>
</gene>
<dbReference type="OrthoDB" id="411785at2759"/>
<evidence type="ECO:0000256" key="2">
    <source>
        <dbReference type="ARBA" id="ARBA00022603"/>
    </source>
</evidence>
<dbReference type="InterPro" id="IPR029063">
    <property type="entry name" value="SAM-dependent_MTases_sf"/>
</dbReference>
<evidence type="ECO:0000256" key="1">
    <source>
        <dbReference type="ARBA" id="ARBA00008361"/>
    </source>
</evidence>
<evidence type="ECO:0000313" key="4">
    <source>
        <dbReference type="EMBL" id="KAJ8438220.1"/>
    </source>
</evidence>
<evidence type="ECO:0000313" key="5">
    <source>
        <dbReference type="Proteomes" id="UP001153076"/>
    </source>
</evidence>
<comment type="caution">
    <text evidence="4">The sequence shown here is derived from an EMBL/GenBank/DDBJ whole genome shotgun (WGS) entry which is preliminary data.</text>
</comment>
<dbReference type="PANTHER" id="PTHR12176:SF56">
    <property type="entry name" value="OS04G0510700 PROTEIN"/>
    <property type="match status" value="1"/>
</dbReference>
<accession>A0A9Q1K8A9</accession>
<keyword evidence="5" id="KW-1185">Reference proteome</keyword>
<organism evidence="4 5">
    <name type="scientific">Carnegiea gigantea</name>
    <dbReference type="NCBI Taxonomy" id="171969"/>
    <lineage>
        <taxon>Eukaryota</taxon>
        <taxon>Viridiplantae</taxon>
        <taxon>Streptophyta</taxon>
        <taxon>Embryophyta</taxon>
        <taxon>Tracheophyta</taxon>
        <taxon>Spermatophyta</taxon>
        <taxon>Magnoliopsida</taxon>
        <taxon>eudicotyledons</taxon>
        <taxon>Gunneridae</taxon>
        <taxon>Pentapetalae</taxon>
        <taxon>Caryophyllales</taxon>
        <taxon>Cactineae</taxon>
        <taxon>Cactaceae</taxon>
        <taxon>Cactoideae</taxon>
        <taxon>Echinocereeae</taxon>
        <taxon>Carnegiea</taxon>
    </lineage>
</organism>
<dbReference type="Gene3D" id="3.40.50.150">
    <property type="entry name" value="Vaccinia Virus protein VP39"/>
    <property type="match status" value="1"/>
</dbReference>
<sequence length="424" mass="47673">MQWRLARLSSKSKTKFRQIATAIRRQIEDEGDWSYSSEWWGYDCDPHAHSVLRDTSLHGNGVVSVLAYPSSRPSAFQWPKTENWLQQRCAEICPDGEHEQLKVLGYQWRVLRFNDVTRQSAVKVLAACKASDPGSVYYMQQGYCLAVPYIKSMVSAGLTTLSSCNYDLLNAVNGRKEMHVLCIGHGGGSLPLFLASKIKDPLVISASIHAMGFPSFSVTHSSHRASSTPSTIDEVLWRGVHERLFLHESDAEKFILNRENLYDIIFIDAYDGDDVFPRKLWDPDYPFLKALNSSLDPCHGTVVVNLHSDADVLDPDVFFASNFEPVLPMGRYVSEVCQAYKDMLMENQSFFSRKQCAGLGFAVSVPWVCNTTLVVCKGFHMSSGAVERDSILNALISKSLEVDRDLDLPFSCLQYLKRGFVLLN</sequence>
<dbReference type="GO" id="GO:0008168">
    <property type="term" value="F:methyltransferase activity"/>
    <property type="evidence" value="ECO:0007669"/>
    <property type="project" value="UniProtKB-KW"/>
</dbReference>
<dbReference type="EMBL" id="JAKOGI010000265">
    <property type="protein sequence ID" value="KAJ8438220.1"/>
    <property type="molecule type" value="Genomic_DNA"/>
</dbReference>